<evidence type="ECO:0000313" key="2">
    <source>
        <dbReference type="EMBL" id="AKB81160.1"/>
    </source>
</evidence>
<feature type="transmembrane region" description="Helical" evidence="1">
    <location>
        <begin position="121"/>
        <end position="144"/>
    </location>
</feature>
<dbReference type="HOGENOM" id="CLU_1736400_0_0_2"/>
<accession>A0A0E3WUX0</accession>
<reference evidence="2" key="1">
    <citation type="submission" date="2014-07" db="EMBL/GenBank/DDBJ databases">
        <title>Methanogenic archaea and the global carbon cycle.</title>
        <authorList>
            <person name="Henriksen J.R."/>
            <person name="Luke J."/>
            <person name="Reinhart S."/>
            <person name="Benedict M.N."/>
            <person name="Youngblut N.D."/>
            <person name="Metcalf M.E."/>
            <person name="Whitaker R.J."/>
            <person name="Metcalf W.W."/>
        </authorList>
    </citation>
    <scope>NUCLEOTIDE SEQUENCE [LARGE SCALE GENOMIC DNA]</scope>
    <source>
        <strain evidence="2">3</strain>
    </source>
</reference>
<proteinExistence type="predicted"/>
<evidence type="ECO:0000313" key="3">
    <source>
        <dbReference type="Proteomes" id="UP000033066"/>
    </source>
</evidence>
<sequence>MDRRISGGGAWWIERHWTFDGGFLRSMVSPNTSNIRERISLPTGAFKGPYVSSTSMPRASPSVGVRAIPRTRCVSSWVKTSMAICFSFPARSSVYTCGKWFSNNISTMLPRTEITVPRFKGLLLLSAILIASPGLHYIQFWSFLFPKSGS</sequence>
<name>A0A0E3WUX0_METBA</name>
<keyword evidence="1" id="KW-0812">Transmembrane</keyword>
<evidence type="ECO:0000256" key="1">
    <source>
        <dbReference type="SAM" id="Phobius"/>
    </source>
</evidence>
<dbReference type="STRING" id="1434107.MSBR3_0582"/>
<dbReference type="AlphaFoldDB" id="A0A0E3WUX0"/>
<keyword evidence="1" id="KW-1133">Transmembrane helix</keyword>
<protein>
    <submittedName>
        <fullName evidence="2">Uncharacterized protein</fullName>
    </submittedName>
</protein>
<gene>
    <name evidence="2" type="ORF">MSBR3_0582</name>
</gene>
<dbReference type="Proteomes" id="UP000033066">
    <property type="component" value="Chromosome"/>
</dbReference>
<dbReference type="EMBL" id="CP009517">
    <property type="protein sequence ID" value="AKB81160.1"/>
    <property type="molecule type" value="Genomic_DNA"/>
</dbReference>
<keyword evidence="1" id="KW-0472">Membrane</keyword>
<organism evidence="2 3">
    <name type="scientific">Methanosarcina barkeri 3</name>
    <dbReference type="NCBI Taxonomy" id="1434107"/>
    <lineage>
        <taxon>Archaea</taxon>
        <taxon>Methanobacteriati</taxon>
        <taxon>Methanobacteriota</taxon>
        <taxon>Stenosarchaea group</taxon>
        <taxon>Methanomicrobia</taxon>
        <taxon>Methanosarcinales</taxon>
        <taxon>Methanosarcinaceae</taxon>
        <taxon>Methanosarcina</taxon>
    </lineage>
</organism>
<dbReference type="KEGG" id="mbak:MSBR3_0582"/>
<keyword evidence="3" id="KW-1185">Reference proteome</keyword>